<dbReference type="PANTHER" id="PTHR35174">
    <property type="entry name" value="BLL7171 PROTEIN-RELATED"/>
    <property type="match status" value="1"/>
</dbReference>
<dbReference type="SUPFAM" id="SSF54909">
    <property type="entry name" value="Dimeric alpha+beta barrel"/>
    <property type="match status" value="1"/>
</dbReference>
<evidence type="ECO:0000313" key="3">
    <source>
        <dbReference type="EMBL" id="KGT74334.1"/>
    </source>
</evidence>
<evidence type="ECO:0000256" key="1">
    <source>
        <dbReference type="ARBA" id="ARBA00007689"/>
    </source>
</evidence>
<comment type="similarity">
    <text evidence="1">Belongs to the YciI family.</text>
</comment>
<sequence>MRFMYIVTSSQPMAAPSPALMEAMQTISDREIKAGRMIDNGGLMPLATGARVRIADGELSVIDGPFVEAKEVIGGYAIFELRDKAEAVAMAKEFMQLHLDHMPGWEGTCELRAFATPGVETACQVDAQSRVAAHG</sequence>
<dbReference type="InterPro" id="IPR011008">
    <property type="entry name" value="Dimeric_a/b-barrel"/>
</dbReference>
<dbReference type="EMBL" id="JRPN01000035">
    <property type="protein sequence ID" value="KGT74334.1"/>
    <property type="molecule type" value="Genomic_DNA"/>
</dbReference>
<evidence type="ECO:0000259" key="2">
    <source>
        <dbReference type="Pfam" id="PF03795"/>
    </source>
</evidence>
<accession>A0A0A3XM36</accession>
<proteinExistence type="inferred from homology"/>
<protein>
    <submittedName>
        <fullName evidence="3">DGPFAETKE domain-containing protein</fullName>
    </submittedName>
</protein>
<dbReference type="PANTHER" id="PTHR35174:SF1">
    <property type="entry name" value="BLL0086 PROTEIN"/>
    <property type="match status" value="1"/>
</dbReference>
<dbReference type="AlphaFoldDB" id="A0A0A3XM36"/>
<organism evidence="3 4">
    <name type="scientific">Bradyrhizobium japonicum</name>
    <dbReference type="NCBI Taxonomy" id="375"/>
    <lineage>
        <taxon>Bacteria</taxon>
        <taxon>Pseudomonadati</taxon>
        <taxon>Pseudomonadota</taxon>
        <taxon>Alphaproteobacteria</taxon>
        <taxon>Hyphomicrobiales</taxon>
        <taxon>Nitrobacteraceae</taxon>
        <taxon>Bradyrhizobium</taxon>
    </lineage>
</organism>
<gene>
    <name evidence="3" type="ORF">MA20_40355</name>
</gene>
<name>A0A0A3XM36_BRAJP</name>
<dbReference type="STRING" id="375.BKD09_RS00400"/>
<reference evidence="3 4" key="1">
    <citation type="submission" date="2014-09" db="EMBL/GenBank/DDBJ databases">
        <title>Draft genome of Bradyrhizobium japonicum Is-34.</title>
        <authorList>
            <person name="Tsurumaru H."/>
            <person name="Yamakawa T."/>
            <person name="Hashimoto S."/>
            <person name="Okizaki K."/>
            <person name="Kanesaki Y."/>
            <person name="Yoshikawa H."/>
            <person name="Yajima S."/>
        </authorList>
    </citation>
    <scope>NUCLEOTIDE SEQUENCE [LARGE SCALE GENOMIC DNA]</scope>
    <source>
        <strain evidence="3 4">Is-34</strain>
    </source>
</reference>
<evidence type="ECO:0000313" key="4">
    <source>
        <dbReference type="Proteomes" id="UP000030377"/>
    </source>
</evidence>
<comment type="caution">
    <text evidence="3">The sequence shown here is derived from an EMBL/GenBank/DDBJ whole genome shotgun (WGS) entry which is preliminary data.</text>
</comment>
<feature type="domain" description="YCII-related" evidence="2">
    <location>
        <begin position="1"/>
        <end position="93"/>
    </location>
</feature>
<dbReference type="Pfam" id="PF03795">
    <property type="entry name" value="YCII"/>
    <property type="match status" value="1"/>
</dbReference>
<dbReference type="InterPro" id="IPR005545">
    <property type="entry name" value="YCII"/>
</dbReference>
<dbReference type="Proteomes" id="UP000030377">
    <property type="component" value="Unassembled WGS sequence"/>
</dbReference>
<dbReference type="RefSeq" id="WP_041960143.1">
    <property type="nucleotide sequence ID" value="NZ_JRPN01000035.1"/>
</dbReference>
<dbReference type="Gene3D" id="3.30.70.1060">
    <property type="entry name" value="Dimeric alpha+beta barrel"/>
    <property type="match status" value="1"/>
</dbReference>